<dbReference type="EMBL" id="JH000014">
    <property type="protein sequence ID" value="EGV99676.1"/>
    <property type="molecule type" value="Genomic_DNA"/>
</dbReference>
<gene>
    <name evidence="2" type="ORF">I79_000713</name>
</gene>
<dbReference type="InterPro" id="IPR025876">
    <property type="entry name" value="TRAPPC11_C"/>
</dbReference>
<dbReference type="PANTHER" id="PTHR14374:SF0">
    <property type="entry name" value="TRAFFICKING PROTEIN PARTICLE COMPLEX SUBUNIT 11"/>
    <property type="match status" value="1"/>
</dbReference>
<proteinExistence type="predicted"/>
<dbReference type="STRING" id="10029.G3GSU2"/>
<accession>G3GSU2</accession>
<protein>
    <submittedName>
        <fullName evidence="2">UPF0636 protein C4orf41</fullName>
    </submittedName>
</protein>
<organism evidence="2 3">
    <name type="scientific">Cricetulus griseus</name>
    <name type="common">Chinese hamster</name>
    <name type="synonym">Cricetulus barabensis griseus</name>
    <dbReference type="NCBI Taxonomy" id="10029"/>
    <lineage>
        <taxon>Eukaryota</taxon>
        <taxon>Metazoa</taxon>
        <taxon>Chordata</taxon>
        <taxon>Craniata</taxon>
        <taxon>Vertebrata</taxon>
        <taxon>Euteleostomi</taxon>
        <taxon>Mammalia</taxon>
        <taxon>Eutheria</taxon>
        <taxon>Euarchontoglires</taxon>
        <taxon>Glires</taxon>
        <taxon>Rodentia</taxon>
        <taxon>Myomorpha</taxon>
        <taxon>Muroidea</taxon>
        <taxon>Cricetidae</taxon>
        <taxon>Cricetinae</taxon>
        <taxon>Cricetulus</taxon>
    </lineage>
</organism>
<dbReference type="InParanoid" id="G3GSU2"/>
<dbReference type="Proteomes" id="UP000001075">
    <property type="component" value="Unassembled WGS sequence"/>
</dbReference>
<dbReference type="PANTHER" id="PTHR14374">
    <property type="entry name" value="FOIE GRAS"/>
    <property type="match status" value="1"/>
</dbReference>
<dbReference type="AlphaFoldDB" id="G3GSU2"/>
<evidence type="ECO:0000259" key="1">
    <source>
        <dbReference type="Pfam" id="PF12742"/>
    </source>
</evidence>
<feature type="domain" description="Trafficking protein particle complex subunit 11 C-terminal" evidence="1">
    <location>
        <begin position="45"/>
        <end position="104"/>
    </location>
</feature>
<evidence type="ECO:0000313" key="3">
    <source>
        <dbReference type="Proteomes" id="UP000001075"/>
    </source>
</evidence>
<evidence type="ECO:0000313" key="2">
    <source>
        <dbReference type="EMBL" id="EGV99676.1"/>
    </source>
</evidence>
<name>G3GSU2_CRIGR</name>
<reference evidence="3" key="1">
    <citation type="journal article" date="2011" name="Nat. Biotechnol.">
        <title>The genomic sequence of the Chinese hamster ovary (CHO)-K1 cell line.</title>
        <authorList>
            <person name="Xu X."/>
            <person name="Nagarajan H."/>
            <person name="Lewis N.E."/>
            <person name="Pan S."/>
            <person name="Cai Z."/>
            <person name="Liu X."/>
            <person name="Chen W."/>
            <person name="Xie M."/>
            <person name="Wang W."/>
            <person name="Hammond S."/>
            <person name="Andersen M.R."/>
            <person name="Neff N."/>
            <person name="Passarelli B."/>
            <person name="Koh W."/>
            <person name="Fan H.C."/>
            <person name="Wang J."/>
            <person name="Gui Y."/>
            <person name="Lee K.H."/>
            <person name="Betenbaugh M.J."/>
            <person name="Quake S.R."/>
            <person name="Famili I."/>
            <person name="Palsson B.O."/>
            <person name="Wang J."/>
        </authorList>
    </citation>
    <scope>NUCLEOTIDE SEQUENCE [LARGE SCALE GENOMIC DNA]</scope>
    <source>
        <strain evidence="3">CHO K1 cell line</strain>
    </source>
</reference>
<dbReference type="Pfam" id="PF12742">
    <property type="entry name" value="Gryzun-like"/>
    <property type="match status" value="1"/>
</dbReference>
<sequence>MENIPVISTVITLPHVIVENIPLHVNADLPSFGRVRESLPVRYHLQNKTDLVQDVEISVEPSDAFMFSGLKQIRLRILPGTKQEMLYNFYPLMAGYQQLPSLNINLLRFPSFTNQLLRRFLPTSIFVKPQGRLLDDASIAAA</sequence>